<accession>A0ABQ7WUD3</accession>
<feature type="domain" description="Zinc finger PHD-type" evidence="7">
    <location>
        <begin position="250"/>
        <end position="296"/>
    </location>
</feature>
<evidence type="ECO:0000256" key="4">
    <source>
        <dbReference type="ARBA" id="ARBA00022833"/>
    </source>
</evidence>
<evidence type="ECO:0000313" key="9">
    <source>
        <dbReference type="Proteomes" id="UP000826656"/>
    </source>
</evidence>
<evidence type="ECO:0000256" key="5">
    <source>
        <dbReference type="ARBA" id="ARBA00022857"/>
    </source>
</evidence>
<dbReference type="Pfam" id="PF00628">
    <property type="entry name" value="PHD"/>
    <property type="match status" value="1"/>
</dbReference>
<protein>
    <recommendedName>
        <fullName evidence="7">Zinc finger PHD-type domain-containing protein</fullName>
    </recommendedName>
</protein>
<keyword evidence="4" id="KW-0862">Zinc</keyword>
<dbReference type="PANTHER" id="PTHR42907:SF1">
    <property type="entry name" value="FMN-LINKED OXIDOREDUCTASES SUPERFAMILY PROTEIN"/>
    <property type="match status" value="1"/>
</dbReference>
<keyword evidence="1" id="KW-0820">tRNA-binding</keyword>
<evidence type="ECO:0000256" key="1">
    <source>
        <dbReference type="ARBA" id="ARBA00022555"/>
    </source>
</evidence>
<feature type="domain" description="Zinc finger PHD-type" evidence="7">
    <location>
        <begin position="307"/>
        <end position="379"/>
    </location>
</feature>
<evidence type="ECO:0000256" key="3">
    <source>
        <dbReference type="ARBA" id="ARBA00022771"/>
    </source>
</evidence>
<name>A0ABQ7WUD3_SOLTU</name>
<keyword evidence="3" id="KW-0863">Zinc-finger</keyword>
<dbReference type="SUPFAM" id="SSF51395">
    <property type="entry name" value="FMN-linked oxidoreductases"/>
    <property type="match status" value="1"/>
</dbReference>
<dbReference type="Gene3D" id="3.20.20.70">
    <property type="entry name" value="Aldolase class I"/>
    <property type="match status" value="1"/>
</dbReference>
<dbReference type="InterPro" id="IPR035587">
    <property type="entry name" value="DUS-like_FMN-bd"/>
</dbReference>
<dbReference type="InterPro" id="IPR001965">
    <property type="entry name" value="Znf_PHD"/>
</dbReference>
<dbReference type="SMART" id="SM00249">
    <property type="entry name" value="PHD"/>
    <property type="match status" value="2"/>
</dbReference>
<dbReference type="SUPFAM" id="SSF57903">
    <property type="entry name" value="FYVE/PHD zinc finger"/>
    <property type="match status" value="2"/>
</dbReference>
<dbReference type="InterPro" id="IPR013785">
    <property type="entry name" value="Aldolase_TIM"/>
</dbReference>
<evidence type="ECO:0000313" key="8">
    <source>
        <dbReference type="EMBL" id="KAH0784368.1"/>
    </source>
</evidence>
<dbReference type="PANTHER" id="PTHR42907">
    <property type="entry name" value="FMN-LINKED OXIDOREDUCTASES SUPERFAMILY PROTEIN"/>
    <property type="match status" value="1"/>
</dbReference>
<dbReference type="InterPro" id="IPR011011">
    <property type="entry name" value="Znf_FYVE_PHD"/>
</dbReference>
<dbReference type="Pfam" id="PF01207">
    <property type="entry name" value="Dus"/>
    <property type="match status" value="1"/>
</dbReference>
<keyword evidence="6" id="KW-0694">RNA-binding</keyword>
<evidence type="ECO:0000256" key="6">
    <source>
        <dbReference type="ARBA" id="ARBA00022884"/>
    </source>
</evidence>
<dbReference type="InterPro" id="IPR013083">
    <property type="entry name" value="Znf_RING/FYVE/PHD"/>
</dbReference>
<dbReference type="InterPro" id="IPR004653">
    <property type="entry name" value="DusA"/>
</dbReference>
<dbReference type="InterPro" id="IPR019787">
    <property type="entry name" value="Znf_PHD-finger"/>
</dbReference>
<dbReference type="EMBL" id="JAIVGD010000001">
    <property type="protein sequence ID" value="KAH0784368.1"/>
    <property type="molecule type" value="Genomic_DNA"/>
</dbReference>
<sequence>MKCDPATVLSSPTATGFASEVAAASFLCFHFHKEQPTLDLRGKKKSTGSSSKTLLLGSELWPVLSQKKVWLYTEMLAAETIVYQTGNLDRFLAYGPEQHPIVLQIGGNNLKNLAKATQLATPYGYDEINFNCGCLNPRVAGHGCFGVRLMLDLIGLDDHDSYNDLFERSASAQMGFQRKKTAAASMVADDFARQFESGDVEVRNRSSKKRLYERCWWRRIGSIECQSDLGVNIEISSIGVHGDVPHAGRLCEGCRRTGDPKKFMFCKRCDAAYHCYCMQPPHKNVSSGPYFCPKDKLSQLLFVKGNYCPVCLKVYRDSESTPMVCCDICQRWVHCQCDGIRHRGTVVEVFEGSSVVSVALDDGKKNLELRKQGICFVSQKQTR</sequence>
<evidence type="ECO:0000259" key="7">
    <source>
        <dbReference type="SMART" id="SM00249"/>
    </source>
</evidence>
<keyword evidence="2" id="KW-0479">Metal-binding</keyword>
<keyword evidence="5" id="KW-0521">NADP</keyword>
<comment type="caution">
    <text evidence="8">The sequence shown here is derived from an EMBL/GenBank/DDBJ whole genome shotgun (WGS) entry which is preliminary data.</text>
</comment>
<dbReference type="Proteomes" id="UP000826656">
    <property type="component" value="Unassembled WGS sequence"/>
</dbReference>
<reference evidence="8 9" key="1">
    <citation type="journal article" date="2021" name="bioRxiv">
        <title>Chromosome-scale and haplotype-resolved genome assembly of a tetraploid potato cultivar.</title>
        <authorList>
            <person name="Sun H."/>
            <person name="Jiao W.-B."/>
            <person name="Krause K."/>
            <person name="Campoy J.A."/>
            <person name="Goel M."/>
            <person name="Folz-Donahue K."/>
            <person name="Kukat C."/>
            <person name="Huettel B."/>
            <person name="Schneeberger K."/>
        </authorList>
    </citation>
    <scope>NUCLEOTIDE SEQUENCE [LARGE SCALE GENOMIC DNA]</scope>
    <source>
        <strain evidence="8">SolTubOtavaFocal</strain>
        <tissue evidence="8">Leaves</tissue>
    </source>
</reference>
<dbReference type="Gene3D" id="3.30.40.10">
    <property type="entry name" value="Zinc/RING finger domain, C3HC4 (zinc finger)"/>
    <property type="match status" value="2"/>
</dbReference>
<evidence type="ECO:0000256" key="2">
    <source>
        <dbReference type="ARBA" id="ARBA00022723"/>
    </source>
</evidence>
<proteinExistence type="predicted"/>
<keyword evidence="9" id="KW-1185">Reference proteome</keyword>
<gene>
    <name evidence="8" type="ORF">KY290_003966</name>
</gene>
<organism evidence="8 9">
    <name type="scientific">Solanum tuberosum</name>
    <name type="common">Potato</name>
    <dbReference type="NCBI Taxonomy" id="4113"/>
    <lineage>
        <taxon>Eukaryota</taxon>
        <taxon>Viridiplantae</taxon>
        <taxon>Streptophyta</taxon>
        <taxon>Embryophyta</taxon>
        <taxon>Tracheophyta</taxon>
        <taxon>Spermatophyta</taxon>
        <taxon>Magnoliopsida</taxon>
        <taxon>eudicotyledons</taxon>
        <taxon>Gunneridae</taxon>
        <taxon>Pentapetalae</taxon>
        <taxon>asterids</taxon>
        <taxon>lamiids</taxon>
        <taxon>Solanales</taxon>
        <taxon>Solanaceae</taxon>
        <taxon>Solanoideae</taxon>
        <taxon>Solaneae</taxon>
        <taxon>Solanum</taxon>
    </lineage>
</organism>